<gene>
    <name evidence="2" type="ORF">PVK06_031375</name>
</gene>
<evidence type="ECO:0000313" key="2">
    <source>
        <dbReference type="EMBL" id="KAK5803726.1"/>
    </source>
</evidence>
<sequence>MIFNQARANRKQHKSDVRRSLGNDRDLVVSSFPKRPPDDHYPVSAFSGGEQSIYRASLTMIFHVHISSLACSVVQSARLKKDACPNDVKGTGIKADRAFVLG</sequence>
<proteinExistence type="predicted"/>
<evidence type="ECO:0000313" key="3">
    <source>
        <dbReference type="Proteomes" id="UP001358586"/>
    </source>
</evidence>
<organism evidence="2 3">
    <name type="scientific">Gossypium arboreum</name>
    <name type="common">Tree cotton</name>
    <name type="synonym">Gossypium nanking</name>
    <dbReference type="NCBI Taxonomy" id="29729"/>
    <lineage>
        <taxon>Eukaryota</taxon>
        <taxon>Viridiplantae</taxon>
        <taxon>Streptophyta</taxon>
        <taxon>Embryophyta</taxon>
        <taxon>Tracheophyta</taxon>
        <taxon>Spermatophyta</taxon>
        <taxon>Magnoliopsida</taxon>
        <taxon>eudicotyledons</taxon>
        <taxon>Gunneridae</taxon>
        <taxon>Pentapetalae</taxon>
        <taxon>rosids</taxon>
        <taxon>malvids</taxon>
        <taxon>Malvales</taxon>
        <taxon>Malvaceae</taxon>
        <taxon>Malvoideae</taxon>
        <taxon>Gossypium</taxon>
    </lineage>
</organism>
<accession>A0ABR0NRW7</accession>
<dbReference type="EMBL" id="JARKNE010000009">
    <property type="protein sequence ID" value="KAK5803726.1"/>
    <property type="molecule type" value="Genomic_DNA"/>
</dbReference>
<keyword evidence="3" id="KW-1185">Reference proteome</keyword>
<feature type="region of interest" description="Disordered" evidence="1">
    <location>
        <begin position="1"/>
        <end position="22"/>
    </location>
</feature>
<dbReference type="Proteomes" id="UP001358586">
    <property type="component" value="Chromosome 9"/>
</dbReference>
<reference evidence="2 3" key="1">
    <citation type="submission" date="2023-03" db="EMBL/GenBank/DDBJ databases">
        <title>WGS of Gossypium arboreum.</title>
        <authorList>
            <person name="Yu D."/>
        </authorList>
    </citation>
    <scope>NUCLEOTIDE SEQUENCE [LARGE SCALE GENOMIC DNA]</scope>
    <source>
        <tissue evidence="2">Leaf</tissue>
    </source>
</reference>
<protein>
    <submittedName>
        <fullName evidence="2">Uncharacterized protein</fullName>
    </submittedName>
</protein>
<evidence type="ECO:0000256" key="1">
    <source>
        <dbReference type="SAM" id="MobiDB-lite"/>
    </source>
</evidence>
<comment type="caution">
    <text evidence="2">The sequence shown here is derived from an EMBL/GenBank/DDBJ whole genome shotgun (WGS) entry which is preliminary data.</text>
</comment>
<name>A0ABR0NRW7_GOSAR</name>